<dbReference type="RefSeq" id="WP_161152936.1">
    <property type="nucleotide sequence ID" value="NZ_WEKT01000001.1"/>
</dbReference>
<comment type="function">
    <text evidence="7">Responsible for the coupling of flagellin expression to flagellar assembly by preventing expression of the flagellin genes when a component of the middle class of proteins is defective. It negatively regulates flagellar genes by inhibiting the activity of FliA by directly binding to FliA.</text>
</comment>
<evidence type="ECO:0000313" key="12">
    <source>
        <dbReference type="Proteomes" id="UP000462621"/>
    </source>
</evidence>
<reference evidence="11 12" key="1">
    <citation type="submission" date="2019-10" db="EMBL/GenBank/DDBJ databases">
        <title>Vibrio sp. nov. isolated from a shrimp pond.</title>
        <authorList>
            <person name="Gomez-Gil B."/>
            <person name="Enciso-Ibarra J."/>
            <person name="Enciso-Ibarra K."/>
            <person name="Bolan-Mejia C."/>
        </authorList>
    </citation>
    <scope>NUCLEOTIDE SEQUENCE [LARGE SCALE GENOMIC DNA]</scope>
    <source>
        <strain evidence="11 12">CAIM 722</strain>
    </source>
</reference>
<dbReference type="InterPro" id="IPR007412">
    <property type="entry name" value="FlgM"/>
</dbReference>
<gene>
    <name evidence="11" type="primary">flgM</name>
    <name evidence="11" type="ORF">F9817_00170</name>
</gene>
<evidence type="ECO:0000256" key="9">
    <source>
        <dbReference type="SAM" id="MobiDB-lite"/>
    </source>
</evidence>
<evidence type="ECO:0000256" key="8">
    <source>
        <dbReference type="ARBA" id="ARBA00030117"/>
    </source>
</evidence>
<dbReference type="AlphaFoldDB" id="A0A7X4LGU7"/>
<dbReference type="InterPro" id="IPR035890">
    <property type="entry name" value="Anti-sigma-28_factor_FlgM_sf"/>
</dbReference>
<dbReference type="NCBIfam" id="TIGR03824">
    <property type="entry name" value="FlgM_jcvi"/>
    <property type="match status" value="1"/>
</dbReference>
<evidence type="ECO:0000313" key="11">
    <source>
        <dbReference type="EMBL" id="MZI91622.1"/>
    </source>
</evidence>
<dbReference type="SUPFAM" id="SSF101498">
    <property type="entry name" value="Anti-sigma factor FlgM"/>
    <property type="match status" value="1"/>
</dbReference>
<evidence type="ECO:0000256" key="1">
    <source>
        <dbReference type="ARBA" id="ARBA00005322"/>
    </source>
</evidence>
<sequence length="109" mass="11626">MAGIDNIRSGQSLTSTSSNRSLNRSDSNASSVSSQESQQANRPRDAVSLSSQSKAIEEMRNDMASKPSFDSAKVEAIKKAIANGSYVVDADKLADNIIKFEKELGGIKS</sequence>
<keyword evidence="11" id="KW-0966">Cell projection</keyword>
<dbReference type="EMBL" id="WEKT01000001">
    <property type="protein sequence ID" value="MZI91622.1"/>
    <property type="molecule type" value="Genomic_DNA"/>
</dbReference>
<protein>
    <recommendedName>
        <fullName evidence="2">Negative regulator of flagellin synthesis</fullName>
    </recommendedName>
    <alternativeName>
        <fullName evidence="8">Anti-sigma-28 factor</fullName>
    </alternativeName>
</protein>
<keyword evidence="3" id="KW-0678">Repressor</keyword>
<name>A0A7X4LGU7_9VIBR</name>
<accession>A0A7X4LGU7</accession>
<evidence type="ECO:0000259" key="10">
    <source>
        <dbReference type="Pfam" id="PF04316"/>
    </source>
</evidence>
<proteinExistence type="inferred from homology"/>
<organism evidence="11 12">
    <name type="scientific">Vibrio eleionomae</name>
    <dbReference type="NCBI Taxonomy" id="2653505"/>
    <lineage>
        <taxon>Bacteria</taxon>
        <taxon>Pseudomonadati</taxon>
        <taxon>Pseudomonadota</taxon>
        <taxon>Gammaproteobacteria</taxon>
        <taxon>Vibrionales</taxon>
        <taxon>Vibrionaceae</taxon>
        <taxon>Vibrio</taxon>
    </lineage>
</organism>
<comment type="caution">
    <text evidence="11">The sequence shown here is derived from an EMBL/GenBank/DDBJ whole genome shotgun (WGS) entry which is preliminary data.</text>
</comment>
<keyword evidence="11" id="KW-0282">Flagellum</keyword>
<dbReference type="InterPro" id="IPR031316">
    <property type="entry name" value="FlgM_C"/>
</dbReference>
<keyword evidence="11" id="KW-0969">Cilium</keyword>
<keyword evidence="5" id="KW-0805">Transcription regulation</keyword>
<keyword evidence="6" id="KW-0804">Transcription</keyword>
<dbReference type="GO" id="GO:0044781">
    <property type="term" value="P:bacterial-type flagellum organization"/>
    <property type="evidence" value="ECO:0007669"/>
    <property type="project" value="UniProtKB-KW"/>
</dbReference>
<feature type="compositionally biased region" description="Low complexity" evidence="9">
    <location>
        <begin position="9"/>
        <end position="41"/>
    </location>
</feature>
<comment type="similarity">
    <text evidence="1">Belongs to the FlgM family.</text>
</comment>
<evidence type="ECO:0000256" key="5">
    <source>
        <dbReference type="ARBA" id="ARBA00023015"/>
    </source>
</evidence>
<keyword evidence="4" id="KW-1005">Bacterial flagellum biogenesis</keyword>
<feature type="domain" description="Anti-sigma-28 factor FlgM C-terminal" evidence="10">
    <location>
        <begin position="45"/>
        <end position="98"/>
    </location>
</feature>
<evidence type="ECO:0000256" key="4">
    <source>
        <dbReference type="ARBA" id="ARBA00022795"/>
    </source>
</evidence>
<dbReference type="GO" id="GO:0045892">
    <property type="term" value="P:negative regulation of DNA-templated transcription"/>
    <property type="evidence" value="ECO:0007669"/>
    <property type="project" value="InterPro"/>
</dbReference>
<feature type="region of interest" description="Disordered" evidence="9">
    <location>
        <begin position="1"/>
        <end position="69"/>
    </location>
</feature>
<evidence type="ECO:0000256" key="7">
    <source>
        <dbReference type="ARBA" id="ARBA00024739"/>
    </source>
</evidence>
<evidence type="ECO:0000256" key="2">
    <source>
        <dbReference type="ARBA" id="ARBA00017823"/>
    </source>
</evidence>
<evidence type="ECO:0000256" key="6">
    <source>
        <dbReference type="ARBA" id="ARBA00023163"/>
    </source>
</evidence>
<evidence type="ECO:0000256" key="3">
    <source>
        <dbReference type="ARBA" id="ARBA00022491"/>
    </source>
</evidence>
<keyword evidence="12" id="KW-1185">Reference proteome</keyword>
<dbReference type="Proteomes" id="UP000462621">
    <property type="component" value="Unassembled WGS sequence"/>
</dbReference>
<dbReference type="Pfam" id="PF04316">
    <property type="entry name" value="FlgM"/>
    <property type="match status" value="1"/>
</dbReference>